<gene>
    <name evidence="2" type="ORF">MEDL_37248</name>
</gene>
<keyword evidence="3" id="KW-1185">Reference proteome</keyword>
<evidence type="ECO:0000259" key="1">
    <source>
        <dbReference type="Pfam" id="PF05699"/>
    </source>
</evidence>
<dbReference type="GO" id="GO:0046983">
    <property type="term" value="F:protein dimerization activity"/>
    <property type="evidence" value="ECO:0007669"/>
    <property type="project" value="InterPro"/>
</dbReference>
<proteinExistence type="predicted"/>
<accession>A0A8S3SWF9</accession>
<evidence type="ECO:0000313" key="3">
    <source>
        <dbReference type="Proteomes" id="UP000683360"/>
    </source>
</evidence>
<feature type="domain" description="HAT C-terminal dimerisation" evidence="1">
    <location>
        <begin position="20"/>
        <end position="73"/>
    </location>
</feature>
<dbReference type="Pfam" id="PF05699">
    <property type="entry name" value="Dimer_Tnp_hAT"/>
    <property type="match status" value="1"/>
</dbReference>
<dbReference type="SUPFAM" id="SSF53098">
    <property type="entry name" value="Ribonuclease H-like"/>
    <property type="match status" value="1"/>
</dbReference>
<dbReference type="Proteomes" id="UP000683360">
    <property type="component" value="Unassembled WGS sequence"/>
</dbReference>
<protein>
    <recommendedName>
        <fullName evidence="1">HAT C-terminal dimerisation domain-containing protein</fullName>
    </recommendedName>
</protein>
<reference evidence="2" key="1">
    <citation type="submission" date="2021-03" db="EMBL/GenBank/DDBJ databases">
        <authorList>
            <person name="Bekaert M."/>
        </authorList>
    </citation>
    <scope>NUCLEOTIDE SEQUENCE</scope>
</reference>
<dbReference type="InterPro" id="IPR012337">
    <property type="entry name" value="RNaseH-like_sf"/>
</dbReference>
<dbReference type="AlphaFoldDB" id="A0A8S3SWF9"/>
<organism evidence="2 3">
    <name type="scientific">Mytilus edulis</name>
    <name type="common">Blue mussel</name>
    <dbReference type="NCBI Taxonomy" id="6550"/>
    <lineage>
        <taxon>Eukaryota</taxon>
        <taxon>Metazoa</taxon>
        <taxon>Spiralia</taxon>
        <taxon>Lophotrochozoa</taxon>
        <taxon>Mollusca</taxon>
        <taxon>Bivalvia</taxon>
        <taxon>Autobranchia</taxon>
        <taxon>Pteriomorphia</taxon>
        <taxon>Mytilida</taxon>
        <taxon>Mytiloidea</taxon>
        <taxon>Mytilidae</taxon>
        <taxon>Mytilinae</taxon>
        <taxon>Mytilus</taxon>
    </lineage>
</organism>
<dbReference type="InterPro" id="IPR008906">
    <property type="entry name" value="HATC_C_dom"/>
</dbReference>
<dbReference type="PANTHER" id="PTHR46880">
    <property type="entry name" value="RAS-ASSOCIATING DOMAIN-CONTAINING PROTEIN"/>
    <property type="match status" value="1"/>
</dbReference>
<dbReference type="OrthoDB" id="5974613at2759"/>
<dbReference type="EMBL" id="CAJPWZ010001795">
    <property type="protein sequence ID" value="CAG2224052.1"/>
    <property type="molecule type" value="Genomic_DNA"/>
</dbReference>
<dbReference type="PANTHER" id="PTHR46880:SF5">
    <property type="entry name" value="DUF4371 DOMAIN-CONTAINING PROTEIN"/>
    <property type="match status" value="1"/>
</dbReference>
<name>A0A8S3SWF9_MYTED</name>
<evidence type="ECO:0000313" key="2">
    <source>
        <dbReference type="EMBL" id="CAG2224052.1"/>
    </source>
</evidence>
<sequence>MRGIDSISKVLQAFEADDVLRTCFPRVFKLLCYALLIPCSTAAVERSFSLMNDICTNDRNRLTQKNLDAIMRIAKEGKDRLSDTELEQLKIQAANECICKRKLMGILCRSCGGVFRGRVRQICVYHPTSRYLMDYEVCPSCKATQLTEFEETIPSSDMECEKERNA</sequence>
<comment type="caution">
    <text evidence="2">The sequence shown here is derived from an EMBL/GenBank/DDBJ whole genome shotgun (WGS) entry which is preliminary data.</text>
</comment>